<feature type="transmembrane region" description="Helical" evidence="1">
    <location>
        <begin position="34"/>
        <end position="54"/>
    </location>
</feature>
<name>A0A1M4WQW1_MARH1</name>
<dbReference type="OrthoDB" id="9931136at2"/>
<feature type="transmembrane region" description="Helical" evidence="1">
    <location>
        <begin position="143"/>
        <end position="163"/>
    </location>
</feature>
<dbReference type="STRING" id="1122195.SAMN02745164_01243"/>
<dbReference type="RefSeq" id="WP_072864563.1">
    <property type="nucleotide sequence ID" value="NZ_FQUI01000017.1"/>
</dbReference>
<organism evidence="2 3">
    <name type="scientific">Marinitoga hydrogenitolerans (strain DSM 16785 / JCM 12826 / AT1271)</name>
    <dbReference type="NCBI Taxonomy" id="1122195"/>
    <lineage>
        <taxon>Bacteria</taxon>
        <taxon>Thermotogati</taxon>
        <taxon>Thermotogota</taxon>
        <taxon>Thermotogae</taxon>
        <taxon>Petrotogales</taxon>
        <taxon>Petrotogaceae</taxon>
        <taxon>Marinitoga</taxon>
    </lineage>
</organism>
<dbReference type="AlphaFoldDB" id="A0A1M4WQW1"/>
<sequence length="213" mass="25365">MAKKIVITIILGLYPYIFLLLSKISDNFIIRQNTVNYLISSVLLIFSYIIFSLIKSKYNQKSNIINFFYLIVFFSITYFLIWKHFIVVLIFITELIRLFIKPNISKRIEKKMNRKNQYRLIKLIFLVISWAIVIKIIEHSVSTKNLIGLMIIFISTLCVMFDLKDKYGINDKILGKRLMILFIIYNTYFLWGTYYIVFPFAIVGMLTIFEKIK</sequence>
<comment type="caution">
    <text evidence="2">The sequence shown here is derived from an EMBL/GenBank/DDBJ whole genome shotgun (WGS) entry which is preliminary data.</text>
</comment>
<keyword evidence="3" id="KW-1185">Reference proteome</keyword>
<feature type="transmembrane region" description="Helical" evidence="1">
    <location>
        <begin position="183"/>
        <end position="209"/>
    </location>
</feature>
<dbReference type="EMBL" id="FQUI01000017">
    <property type="protein sequence ID" value="SHE83609.1"/>
    <property type="molecule type" value="Genomic_DNA"/>
</dbReference>
<accession>A0A1M4WQW1</accession>
<feature type="transmembrane region" description="Helical" evidence="1">
    <location>
        <begin position="66"/>
        <end position="99"/>
    </location>
</feature>
<proteinExistence type="predicted"/>
<keyword evidence="1" id="KW-1133">Transmembrane helix</keyword>
<protein>
    <submittedName>
        <fullName evidence="2">Uncharacterized protein</fullName>
    </submittedName>
</protein>
<dbReference type="Proteomes" id="UP000184334">
    <property type="component" value="Unassembled WGS sequence"/>
</dbReference>
<keyword evidence="1" id="KW-0472">Membrane</keyword>
<feature type="transmembrane region" description="Helical" evidence="1">
    <location>
        <begin position="6"/>
        <end position="22"/>
    </location>
</feature>
<evidence type="ECO:0000256" key="1">
    <source>
        <dbReference type="SAM" id="Phobius"/>
    </source>
</evidence>
<gene>
    <name evidence="2" type="ORF">SAMN02745164_01243</name>
</gene>
<keyword evidence="1" id="KW-0812">Transmembrane</keyword>
<feature type="transmembrane region" description="Helical" evidence="1">
    <location>
        <begin position="120"/>
        <end position="137"/>
    </location>
</feature>
<evidence type="ECO:0000313" key="3">
    <source>
        <dbReference type="Proteomes" id="UP000184334"/>
    </source>
</evidence>
<reference evidence="2" key="1">
    <citation type="submission" date="2016-11" db="EMBL/GenBank/DDBJ databases">
        <authorList>
            <person name="Varghese N."/>
            <person name="Submissions S."/>
        </authorList>
    </citation>
    <scope>NUCLEOTIDE SEQUENCE [LARGE SCALE GENOMIC DNA]</scope>
    <source>
        <strain evidence="2">DSM 16785</strain>
    </source>
</reference>
<evidence type="ECO:0000313" key="2">
    <source>
        <dbReference type="EMBL" id="SHE83609.1"/>
    </source>
</evidence>